<keyword evidence="2 3" id="KW-0808">Transferase</keyword>
<evidence type="ECO:0000259" key="5">
    <source>
        <dbReference type="Pfam" id="PF00685"/>
    </source>
</evidence>
<comment type="similarity">
    <text evidence="1 3">Belongs to the sulfotransferase 1 family.</text>
</comment>
<dbReference type="SUPFAM" id="SSF52540">
    <property type="entry name" value="P-loop containing nucleoside triphosphate hydrolases"/>
    <property type="match status" value="1"/>
</dbReference>
<dbReference type="Gene3D" id="3.40.50.300">
    <property type="entry name" value="P-loop containing nucleotide triphosphate hydrolases"/>
    <property type="match status" value="1"/>
</dbReference>
<feature type="domain" description="Sulfotransferase" evidence="5">
    <location>
        <begin position="73"/>
        <end position="344"/>
    </location>
</feature>
<evidence type="ECO:0000313" key="6">
    <source>
        <dbReference type="EMBL" id="CAD6214031.1"/>
    </source>
</evidence>
<dbReference type="AlphaFoldDB" id="A0A811MY34"/>
<dbReference type="InterPro" id="IPR000863">
    <property type="entry name" value="Sulfotransferase_dom"/>
</dbReference>
<comment type="caution">
    <text evidence="6">The sequence shown here is derived from an EMBL/GenBank/DDBJ whole genome shotgun (WGS) entry which is preliminary data.</text>
</comment>
<dbReference type="Pfam" id="PF00685">
    <property type="entry name" value="Sulfotransfer_1"/>
    <property type="match status" value="1"/>
</dbReference>
<name>A0A811MY34_9POAL</name>
<dbReference type="Proteomes" id="UP000604825">
    <property type="component" value="Unassembled WGS sequence"/>
</dbReference>
<dbReference type="InterPro" id="IPR027417">
    <property type="entry name" value="P-loop_NTPase"/>
</dbReference>
<dbReference type="OrthoDB" id="205623at2759"/>
<proteinExistence type="inferred from homology"/>
<feature type="region of interest" description="Disordered" evidence="4">
    <location>
        <begin position="1"/>
        <end position="26"/>
    </location>
</feature>
<sequence length="347" mass="38307">MAQAAASESGKSGTKTPTSAADEAEPKSYSDLLSTLPARGGWVSLVQYQNYWLNPGRLQHIIPVKELYKPRADDIILATYLKCGTTWLKALAFAITTRGRHHHAGAFAADDGGDHPLLTVHPQEAVPHLEVHTPGQGLADIEMLQSPRLLGTHLPLSLLPPAVVATSGSGCRVVYLCRQPKDVFVSLWHFVMDMRGGRSPVEMDAALSMFCEGVSPFGPVWEHYLEYWKESLARPEQVLFMRYEEMVADPVRAVKTLAGFFAVPFTEEEERAGVPEEIVRLCSFETLSGLESNRTGDLDCGDNTVIGKSTFFRKGKVGDWENHMTKEMGKKVDDVFEEKLKGSGLVF</sequence>
<evidence type="ECO:0000256" key="4">
    <source>
        <dbReference type="SAM" id="MobiDB-lite"/>
    </source>
</evidence>
<organism evidence="6 7">
    <name type="scientific">Miscanthus lutarioriparius</name>
    <dbReference type="NCBI Taxonomy" id="422564"/>
    <lineage>
        <taxon>Eukaryota</taxon>
        <taxon>Viridiplantae</taxon>
        <taxon>Streptophyta</taxon>
        <taxon>Embryophyta</taxon>
        <taxon>Tracheophyta</taxon>
        <taxon>Spermatophyta</taxon>
        <taxon>Magnoliopsida</taxon>
        <taxon>Liliopsida</taxon>
        <taxon>Poales</taxon>
        <taxon>Poaceae</taxon>
        <taxon>PACMAD clade</taxon>
        <taxon>Panicoideae</taxon>
        <taxon>Andropogonodae</taxon>
        <taxon>Andropogoneae</taxon>
        <taxon>Saccharinae</taxon>
        <taxon>Miscanthus</taxon>
    </lineage>
</organism>
<feature type="compositionally biased region" description="Polar residues" evidence="4">
    <location>
        <begin position="9"/>
        <end position="19"/>
    </location>
</feature>
<evidence type="ECO:0000256" key="1">
    <source>
        <dbReference type="ARBA" id="ARBA00005771"/>
    </source>
</evidence>
<evidence type="ECO:0000313" key="7">
    <source>
        <dbReference type="Proteomes" id="UP000604825"/>
    </source>
</evidence>
<dbReference type="PANTHER" id="PTHR11783">
    <property type="entry name" value="SULFOTRANSFERASE SULT"/>
    <property type="match status" value="1"/>
</dbReference>
<accession>A0A811MY34</accession>
<dbReference type="EC" id="2.8.2.-" evidence="3"/>
<protein>
    <recommendedName>
        <fullName evidence="3">Sulfotransferase</fullName>
        <ecNumber evidence="3">2.8.2.-</ecNumber>
    </recommendedName>
</protein>
<dbReference type="GO" id="GO:0008146">
    <property type="term" value="F:sulfotransferase activity"/>
    <property type="evidence" value="ECO:0007669"/>
    <property type="project" value="InterPro"/>
</dbReference>
<evidence type="ECO:0000256" key="3">
    <source>
        <dbReference type="RuleBase" id="RU361155"/>
    </source>
</evidence>
<gene>
    <name evidence="6" type="ORF">NCGR_LOCUS9502</name>
</gene>
<reference evidence="6" key="1">
    <citation type="submission" date="2020-10" db="EMBL/GenBank/DDBJ databases">
        <authorList>
            <person name="Han B."/>
            <person name="Lu T."/>
            <person name="Zhao Q."/>
            <person name="Huang X."/>
            <person name="Zhao Y."/>
        </authorList>
    </citation>
    <scope>NUCLEOTIDE SEQUENCE</scope>
</reference>
<dbReference type="EMBL" id="CAJGYO010000002">
    <property type="protein sequence ID" value="CAD6214031.1"/>
    <property type="molecule type" value="Genomic_DNA"/>
</dbReference>
<keyword evidence="7" id="KW-1185">Reference proteome</keyword>
<evidence type="ECO:0000256" key="2">
    <source>
        <dbReference type="ARBA" id="ARBA00022679"/>
    </source>
</evidence>